<comment type="similarity">
    <text evidence="17">Belongs to the adenylyl cyclase class-4/guanylyl cyclase family.</text>
</comment>
<dbReference type="Gene3D" id="2.60.120.260">
    <property type="entry name" value="Galactose-binding domain-like"/>
    <property type="match status" value="1"/>
</dbReference>
<evidence type="ECO:0000256" key="16">
    <source>
        <dbReference type="ARBA" id="ARBA00064436"/>
    </source>
</evidence>
<evidence type="ECO:0000256" key="9">
    <source>
        <dbReference type="ARBA" id="ARBA00022842"/>
    </source>
</evidence>
<feature type="transmembrane region" description="Helical" evidence="19">
    <location>
        <begin position="289"/>
        <end position="308"/>
    </location>
</feature>
<name>A0A4U8W9G6_9FLAO</name>
<dbReference type="InterPro" id="IPR029787">
    <property type="entry name" value="Nucleotide_cyclase"/>
</dbReference>
<evidence type="ECO:0000256" key="11">
    <source>
        <dbReference type="ARBA" id="ARBA00022998"/>
    </source>
</evidence>
<dbReference type="PROSITE" id="PS00452">
    <property type="entry name" value="GUANYLATE_CYCLASE_1"/>
    <property type="match status" value="1"/>
</dbReference>
<dbReference type="Proteomes" id="UP000290013">
    <property type="component" value="Chromosome"/>
</dbReference>
<dbReference type="EMBL" id="LR215974">
    <property type="protein sequence ID" value="VFB02921.1"/>
    <property type="molecule type" value="Genomic_DNA"/>
</dbReference>
<comment type="subcellular location">
    <subcellularLocation>
        <location evidence="2">Membrane</location>
    </subcellularLocation>
</comment>
<evidence type="ECO:0000256" key="19">
    <source>
        <dbReference type="SAM" id="Phobius"/>
    </source>
</evidence>
<keyword evidence="9" id="KW-0460">Magnesium</keyword>
<dbReference type="SMART" id="SM00044">
    <property type="entry name" value="CYCc"/>
    <property type="match status" value="1"/>
</dbReference>
<evidence type="ECO:0000256" key="18">
    <source>
        <dbReference type="SAM" id="Coils"/>
    </source>
</evidence>
<dbReference type="FunFam" id="3.30.70.1230:FF:000033">
    <property type="entry name" value="Adenylate cyclase"/>
    <property type="match status" value="1"/>
</dbReference>
<evidence type="ECO:0000313" key="21">
    <source>
        <dbReference type="EMBL" id="VFB02921.1"/>
    </source>
</evidence>
<protein>
    <recommendedName>
        <fullName evidence="4">Adenylate cyclase</fullName>
        <ecNumber evidence="3">4.6.1.1</ecNumber>
    </recommendedName>
    <alternativeName>
        <fullName evidence="14">ATP pyrophosphate-lyase</fullName>
    </alternativeName>
    <alternativeName>
        <fullName evidence="15">Adenylyl cyclase</fullName>
    </alternativeName>
</protein>
<feature type="transmembrane region" description="Helical" evidence="19">
    <location>
        <begin position="231"/>
        <end position="254"/>
    </location>
</feature>
<organism evidence="21 22">
    <name type="scientific">Chryseobacterium taihuense</name>
    <dbReference type="NCBI Taxonomy" id="1141221"/>
    <lineage>
        <taxon>Bacteria</taxon>
        <taxon>Pseudomonadati</taxon>
        <taxon>Bacteroidota</taxon>
        <taxon>Flavobacteriia</taxon>
        <taxon>Flavobacteriales</taxon>
        <taxon>Weeksellaceae</taxon>
        <taxon>Chryseobacterium group</taxon>
        <taxon>Chryseobacterium</taxon>
    </lineage>
</organism>
<dbReference type="InterPro" id="IPR001054">
    <property type="entry name" value="A/G_cyclase"/>
</dbReference>
<dbReference type="PANTHER" id="PTHR11920:SF335">
    <property type="entry name" value="GUANYLATE CYCLASE"/>
    <property type="match status" value="1"/>
</dbReference>
<keyword evidence="11" id="KW-0115">cAMP biosynthesis</keyword>
<dbReference type="EC" id="4.6.1.1" evidence="3"/>
<feature type="transmembrane region" description="Helical" evidence="19">
    <location>
        <begin position="261"/>
        <end position="283"/>
    </location>
</feature>
<keyword evidence="7" id="KW-0547">Nucleotide-binding</keyword>
<evidence type="ECO:0000256" key="5">
    <source>
        <dbReference type="ARBA" id="ARBA00022692"/>
    </source>
</evidence>
<dbReference type="KEGG" id="ctai:NCTC12078_00906"/>
<dbReference type="GO" id="GO:0006171">
    <property type="term" value="P:cAMP biosynthetic process"/>
    <property type="evidence" value="ECO:0007669"/>
    <property type="project" value="UniProtKB-KW"/>
</dbReference>
<dbReference type="PANTHER" id="PTHR11920">
    <property type="entry name" value="GUANYLYL CYCLASE"/>
    <property type="match status" value="1"/>
</dbReference>
<keyword evidence="6" id="KW-0479">Metal-binding</keyword>
<evidence type="ECO:0000256" key="13">
    <source>
        <dbReference type="ARBA" id="ARBA00023239"/>
    </source>
</evidence>
<evidence type="ECO:0000313" key="22">
    <source>
        <dbReference type="Proteomes" id="UP000290013"/>
    </source>
</evidence>
<comment type="catalytic activity">
    <reaction evidence="1">
        <text>ATP = 3',5'-cyclic AMP + diphosphate</text>
        <dbReference type="Rhea" id="RHEA:15389"/>
        <dbReference type="ChEBI" id="CHEBI:30616"/>
        <dbReference type="ChEBI" id="CHEBI:33019"/>
        <dbReference type="ChEBI" id="CHEBI:58165"/>
        <dbReference type="EC" id="4.6.1.1"/>
    </reaction>
</comment>
<dbReference type="GO" id="GO:0035556">
    <property type="term" value="P:intracellular signal transduction"/>
    <property type="evidence" value="ECO:0007669"/>
    <property type="project" value="InterPro"/>
</dbReference>
<evidence type="ECO:0000256" key="15">
    <source>
        <dbReference type="ARBA" id="ARBA00032637"/>
    </source>
</evidence>
<dbReference type="GO" id="GO:0046872">
    <property type="term" value="F:metal ion binding"/>
    <property type="evidence" value="ECO:0007669"/>
    <property type="project" value="UniProtKB-KW"/>
</dbReference>
<accession>A0A4U8W9G6</accession>
<evidence type="ECO:0000256" key="12">
    <source>
        <dbReference type="ARBA" id="ARBA00023136"/>
    </source>
</evidence>
<evidence type="ECO:0000259" key="20">
    <source>
        <dbReference type="PROSITE" id="PS50125"/>
    </source>
</evidence>
<dbReference type="GO" id="GO:0004016">
    <property type="term" value="F:adenylate cyclase activity"/>
    <property type="evidence" value="ECO:0007669"/>
    <property type="project" value="UniProtKB-EC"/>
</dbReference>
<evidence type="ECO:0000256" key="3">
    <source>
        <dbReference type="ARBA" id="ARBA00012201"/>
    </source>
</evidence>
<dbReference type="InterPro" id="IPR008979">
    <property type="entry name" value="Galactose-bd-like_sf"/>
</dbReference>
<evidence type="ECO:0000256" key="1">
    <source>
        <dbReference type="ARBA" id="ARBA00001593"/>
    </source>
</evidence>
<dbReference type="SUPFAM" id="SSF55073">
    <property type="entry name" value="Nucleotide cyclase"/>
    <property type="match status" value="1"/>
</dbReference>
<feature type="coiled-coil region" evidence="18">
    <location>
        <begin position="458"/>
        <end position="485"/>
    </location>
</feature>
<dbReference type="GO" id="GO:0005886">
    <property type="term" value="C:plasma membrane"/>
    <property type="evidence" value="ECO:0007669"/>
    <property type="project" value="UniProtKB-ARBA"/>
</dbReference>
<dbReference type="Pfam" id="PF00211">
    <property type="entry name" value="Guanylate_cyc"/>
    <property type="match status" value="1"/>
</dbReference>
<dbReference type="InterPro" id="IPR018297">
    <property type="entry name" value="A/G_cyclase_CS"/>
</dbReference>
<dbReference type="CDD" id="cd07302">
    <property type="entry name" value="CHD"/>
    <property type="match status" value="1"/>
</dbReference>
<evidence type="ECO:0000256" key="2">
    <source>
        <dbReference type="ARBA" id="ARBA00004370"/>
    </source>
</evidence>
<feature type="transmembrane region" description="Helical" evidence="19">
    <location>
        <begin position="415"/>
        <end position="434"/>
    </location>
</feature>
<feature type="transmembrane region" description="Helical" evidence="19">
    <location>
        <begin position="343"/>
        <end position="362"/>
    </location>
</feature>
<evidence type="ECO:0000256" key="8">
    <source>
        <dbReference type="ARBA" id="ARBA00022840"/>
    </source>
</evidence>
<feature type="transmembrane region" description="Helical" evidence="19">
    <location>
        <begin position="374"/>
        <end position="395"/>
    </location>
</feature>
<keyword evidence="5 19" id="KW-0812">Transmembrane</keyword>
<sequence>MIIKFISPANIFSDYLYSITSKSTDFKYKGLKKSLLLRVLYIAILLLQHLYHAQNSAENFQILNEKEVEEGFVIEGKCKFSTDDNTAFAQTFFNDSQWKLIDFTSRDLLKKNQVYWFRYHFKIDSSLIGKPLFLEINQSGASEIFLNGKKIKTLGKIGAGEKQVSKIKDGKPLIISFDSTEKNVLAIRFKPTLEKDGVSSVNFGSKAINIVISPANSYVEDKMFVSRNINFYTMLICGIFLALGFIHLLLFIFYRKAVYNFYFSTYNLSICTMSYMVLLIYEIEDPSKFRLYLIIALYSLIIFGASLTGFVNTLFGKSRLRFRIMLAIPVLLIIIQFFSPEISFIFCLLYLFFAAMESFYLIIRAMIKREKSAFIVGGGILTFFLFTVITLVIFLLDSFNILDADNIMDTDGMGYFALFVFISFPVSISAYLAWQFAATNLSLKKQLDEVNRLSEINLLQEQEKKHILQNQNDILEKQVDERTKELQVEKHKTETLLLNILPQEVAEELKENGSSEAKYYDEVTVLFTDFVNFTQNSEKMGAEKMLAELNDCFTAFDLIMEKHGLEKIKTIGDAYLSVCGLPNQNPKHAYQTVLAALDILQFIEERKKTNPETLEIRIGINSGSLVAGIVGLKKFAYDIWGDTVNTAARMEQNSEKGKINISESTYQLIKDKVICEYRGKIDTKGKGAMDMYFALQIKNN</sequence>
<keyword evidence="13 17" id="KW-0456">Lyase</keyword>
<evidence type="ECO:0000256" key="10">
    <source>
        <dbReference type="ARBA" id="ARBA00022989"/>
    </source>
</evidence>
<evidence type="ECO:0000256" key="6">
    <source>
        <dbReference type="ARBA" id="ARBA00022723"/>
    </source>
</evidence>
<evidence type="ECO:0000256" key="7">
    <source>
        <dbReference type="ARBA" id="ARBA00022741"/>
    </source>
</evidence>
<evidence type="ECO:0000256" key="17">
    <source>
        <dbReference type="RuleBase" id="RU000405"/>
    </source>
</evidence>
<dbReference type="SUPFAM" id="SSF49785">
    <property type="entry name" value="Galactose-binding domain-like"/>
    <property type="match status" value="1"/>
</dbReference>
<feature type="transmembrane region" description="Helical" evidence="19">
    <location>
        <begin position="320"/>
        <end position="337"/>
    </location>
</feature>
<reference evidence="21 22" key="1">
    <citation type="submission" date="2019-02" db="EMBL/GenBank/DDBJ databases">
        <authorList>
            <consortium name="Pathogen Informatics"/>
        </authorList>
    </citation>
    <scope>NUCLEOTIDE SEQUENCE [LARGE SCALE GENOMIC DNA]</scope>
    <source>
        <strain evidence="21 22">3012STDY6944375</strain>
    </source>
</reference>
<dbReference type="AlphaFoldDB" id="A0A4U8W9G6"/>
<comment type="subunit">
    <text evidence="16">Homodimer. Can also exist as monomer.</text>
</comment>
<evidence type="ECO:0000256" key="14">
    <source>
        <dbReference type="ARBA" id="ARBA00032597"/>
    </source>
</evidence>
<dbReference type="PROSITE" id="PS50125">
    <property type="entry name" value="GUANYLATE_CYCLASE_2"/>
    <property type="match status" value="1"/>
</dbReference>
<gene>
    <name evidence="21" type="primary">cya_2</name>
    <name evidence="21" type="ORF">NCTC12078_00906</name>
</gene>
<keyword evidence="10 19" id="KW-1133">Transmembrane helix</keyword>
<keyword evidence="12 19" id="KW-0472">Membrane</keyword>
<feature type="domain" description="Guanylate cyclase" evidence="20">
    <location>
        <begin position="524"/>
        <end position="651"/>
    </location>
</feature>
<evidence type="ECO:0000256" key="4">
    <source>
        <dbReference type="ARBA" id="ARBA00021420"/>
    </source>
</evidence>
<keyword evidence="8" id="KW-0067">ATP-binding</keyword>
<keyword evidence="18" id="KW-0175">Coiled coil</keyword>
<dbReference type="InterPro" id="IPR050401">
    <property type="entry name" value="Cyclic_nucleotide_synthase"/>
</dbReference>
<dbReference type="Gene3D" id="3.30.70.1230">
    <property type="entry name" value="Nucleotide cyclase"/>
    <property type="match status" value="1"/>
</dbReference>
<proteinExistence type="inferred from homology"/>
<dbReference type="Gene3D" id="6.10.250.780">
    <property type="match status" value="1"/>
</dbReference>
<dbReference type="GO" id="GO:0005524">
    <property type="term" value="F:ATP binding"/>
    <property type="evidence" value="ECO:0007669"/>
    <property type="project" value="UniProtKB-KW"/>
</dbReference>